<feature type="chain" id="PRO_5015707570" description="Beta-lactamase-inhibitor-like PepSY-like domain-containing protein" evidence="1">
    <location>
        <begin position="24"/>
        <end position="236"/>
    </location>
</feature>
<sequence length="236" mass="26871">MSIRFIFKSIACILLLGFSSCESINNSISDTFKAPNSKKESEKATPDKPIRAKMATPHSATEPVAPIKETEAIVETKAVPPNFLIDSDALAKAEQELKTLPEFRGKTIYVYQSVHFFDDGRISIKVQNPENPDYADQYDYRNDQWNTPKPVKIYLHDKLSENLVALDRVSFTTIAKIIRVYNEKAKTVVGAKPADHSYAYISKGRIKWYPSTITGDRESYQIRFNENGTLQHYERL</sequence>
<dbReference type="OrthoDB" id="660752at2"/>
<name>A0A2S1LSX2_9FLAO</name>
<evidence type="ECO:0000256" key="1">
    <source>
        <dbReference type="SAM" id="SignalP"/>
    </source>
</evidence>
<organism evidence="2 3">
    <name type="scientific">Flavobacterium kingsejongi</name>
    <dbReference type="NCBI Taxonomy" id="1678728"/>
    <lineage>
        <taxon>Bacteria</taxon>
        <taxon>Pseudomonadati</taxon>
        <taxon>Bacteroidota</taxon>
        <taxon>Flavobacteriia</taxon>
        <taxon>Flavobacteriales</taxon>
        <taxon>Flavobacteriaceae</taxon>
        <taxon>Flavobacterium</taxon>
    </lineage>
</organism>
<protein>
    <recommendedName>
        <fullName evidence="4">Beta-lactamase-inhibitor-like PepSY-like domain-containing protein</fullName>
    </recommendedName>
</protein>
<dbReference type="Proteomes" id="UP000244677">
    <property type="component" value="Chromosome"/>
</dbReference>
<dbReference type="EMBL" id="CP020919">
    <property type="protein sequence ID" value="AWG26857.1"/>
    <property type="molecule type" value="Genomic_DNA"/>
</dbReference>
<keyword evidence="3" id="KW-1185">Reference proteome</keyword>
<dbReference type="RefSeq" id="WP_108738357.1">
    <property type="nucleotide sequence ID" value="NZ_CP020919.1"/>
</dbReference>
<proteinExistence type="predicted"/>
<evidence type="ECO:0000313" key="2">
    <source>
        <dbReference type="EMBL" id="AWG26857.1"/>
    </source>
</evidence>
<feature type="signal peptide" evidence="1">
    <location>
        <begin position="1"/>
        <end position="23"/>
    </location>
</feature>
<accession>A0A2S1LSX2</accession>
<reference evidence="2 3" key="1">
    <citation type="submission" date="2017-04" db="EMBL/GenBank/DDBJ databases">
        <title>Complete genome sequence of Flavobacterium kingsejong AJ004.</title>
        <authorList>
            <person name="Lee P.C."/>
        </authorList>
    </citation>
    <scope>NUCLEOTIDE SEQUENCE [LARGE SCALE GENOMIC DNA]</scope>
    <source>
        <strain evidence="2 3">AJ004</strain>
    </source>
</reference>
<evidence type="ECO:0008006" key="4">
    <source>
        <dbReference type="Google" id="ProtNLM"/>
    </source>
</evidence>
<gene>
    <name evidence="2" type="ORF">FK004_17290</name>
</gene>
<dbReference type="AlphaFoldDB" id="A0A2S1LSX2"/>
<dbReference type="PROSITE" id="PS51257">
    <property type="entry name" value="PROKAR_LIPOPROTEIN"/>
    <property type="match status" value="1"/>
</dbReference>
<dbReference type="KEGG" id="fki:FK004_17290"/>
<evidence type="ECO:0000313" key="3">
    <source>
        <dbReference type="Proteomes" id="UP000244677"/>
    </source>
</evidence>
<keyword evidence="1" id="KW-0732">Signal</keyword>